<dbReference type="RefSeq" id="WP_189825963.1">
    <property type="nucleotide sequence ID" value="NZ_BMVC01000014.1"/>
</dbReference>
<dbReference type="Pfam" id="PF05653">
    <property type="entry name" value="Mg_trans_NIPA"/>
    <property type="match status" value="1"/>
</dbReference>
<organism evidence="6 7">
    <name type="scientific">Streptomyces finlayi</name>
    <dbReference type="NCBI Taxonomy" id="67296"/>
    <lineage>
        <taxon>Bacteria</taxon>
        <taxon>Bacillati</taxon>
        <taxon>Actinomycetota</taxon>
        <taxon>Actinomycetes</taxon>
        <taxon>Kitasatosporales</taxon>
        <taxon>Streptomycetaceae</taxon>
        <taxon>Streptomyces</taxon>
    </lineage>
</organism>
<sequence>MNAFALSVLLALVSAIAYAVGAIVQERVAVTDRGHPYAPVRRPGWWAALALNGLGALLHVGALVYGPLSVVQPLGALTIVFALPIAAVFLHRRAGRTARVGAVLATVGLAGLLSLTGRADSRSMTGHTELVVAGAALGAVAALFALARWVRRPVFRSMALAGAAGVAFGIASVFIKSLAVGWSSLGLAGQWEAVPGVVLFAAAGVLLSQASYRDAGLTAPLATVTVVNPAVASAVGLSVFGETFRYGTGGALLAVAAAVLSAAGLLLLTTDRARDGGEGEELPVELLPAVPVQQAKDPVREPRRNVTP</sequence>
<feature type="transmembrane region" description="Helical" evidence="5">
    <location>
        <begin position="45"/>
        <end position="65"/>
    </location>
</feature>
<evidence type="ECO:0000313" key="6">
    <source>
        <dbReference type="EMBL" id="GHD07761.1"/>
    </source>
</evidence>
<reference evidence="6" key="2">
    <citation type="submission" date="2020-09" db="EMBL/GenBank/DDBJ databases">
        <authorList>
            <person name="Sun Q."/>
            <person name="Ohkuma M."/>
        </authorList>
    </citation>
    <scope>NUCLEOTIDE SEQUENCE</scope>
    <source>
        <strain evidence="6">JCM 4637</strain>
    </source>
</reference>
<keyword evidence="2 5" id="KW-0812">Transmembrane</keyword>
<dbReference type="InterPro" id="IPR008521">
    <property type="entry name" value="Mg_trans_NIPA"/>
</dbReference>
<dbReference type="AlphaFoldDB" id="A0A919CD12"/>
<dbReference type="InterPro" id="IPR037185">
    <property type="entry name" value="EmrE-like"/>
</dbReference>
<comment type="caution">
    <text evidence="6">The sequence shown here is derived from an EMBL/GenBank/DDBJ whole genome shotgun (WGS) entry which is preliminary data.</text>
</comment>
<feature type="transmembrane region" description="Helical" evidence="5">
    <location>
        <begin position="130"/>
        <end position="147"/>
    </location>
</feature>
<protein>
    <recommendedName>
        <fullName evidence="8">Magnesium transporter NIPA</fullName>
    </recommendedName>
</protein>
<gene>
    <name evidence="6" type="ORF">GCM10010334_60370</name>
</gene>
<keyword evidence="3 5" id="KW-1133">Transmembrane helix</keyword>
<evidence type="ECO:0008006" key="8">
    <source>
        <dbReference type="Google" id="ProtNLM"/>
    </source>
</evidence>
<dbReference type="PANTHER" id="PTHR40761">
    <property type="entry name" value="CONSERVED INTEGRAL MEMBRANE ALANINE VALINE AND LEUCINE RICH PROTEIN-RELATED"/>
    <property type="match status" value="1"/>
</dbReference>
<feature type="transmembrane region" description="Helical" evidence="5">
    <location>
        <begin position="71"/>
        <end position="90"/>
    </location>
</feature>
<evidence type="ECO:0000256" key="5">
    <source>
        <dbReference type="SAM" id="Phobius"/>
    </source>
</evidence>
<dbReference type="EMBL" id="BMVC01000014">
    <property type="protein sequence ID" value="GHD07761.1"/>
    <property type="molecule type" value="Genomic_DNA"/>
</dbReference>
<dbReference type="PANTHER" id="PTHR40761:SF1">
    <property type="entry name" value="CONSERVED INTEGRAL MEMBRANE ALANINE VALINE AND LEUCINE RICH PROTEIN-RELATED"/>
    <property type="match status" value="1"/>
</dbReference>
<feature type="transmembrane region" description="Helical" evidence="5">
    <location>
        <begin position="219"/>
        <end position="240"/>
    </location>
</feature>
<comment type="subcellular location">
    <subcellularLocation>
        <location evidence="1">Membrane</location>
        <topology evidence="1">Multi-pass membrane protein</topology>
    </subcellularLocation>
</comment>
<dbReference type="GO" id="GO:0015095">
    <property type="term" value="F:magnesium ion transmembrane transporter activity"/>
    <property type="evidence" value="ECO:0007669"/>
    <property type="project" value="InterPro"/>
</dbReference>
<reference evidence="6" key="1">
    <citation type="journal article" date="2014" name="Int. J. Syst. Evol. Microbiol.">
        <title>Complete genome sequence of Corynebacterium casei LMG S-19264T (=DSM 44701T), isolated from a smear-ripened cheese.</title>
        <authorList>
            <consortium name="US DOE Joint Genome Institute (JGI-PGF)"/>
            <person name="Walter F."/>
            <person name="Albersmeier A."/>
            <person name="Kalinowski J."/>
            <person name="Ruckert C."/>
        </authorList>
    </citation>
    <scope>NUCLEOTIDE SEQUENCE</scope>
    <source>
        <strain evidence="6">JCM 4637</strain>
    </source>
</reference>
<dbReference type="SUPFAM" id="SSF103481">
    <property type="entry name" value="Multidrug resistance efflux transporter EmrE"/>
    <property type="match status" value="1"/>
</dbReference>
<dbReference type="GO" id="GO:0016020">
    <property type="term" value="C:membrane"/>
    <property type="evidence" value="ECO:0007669"/>
    <property type="project" value="UniProtKB-SubCell"/>
</dbReference>
<evidence type="ECO:0000256" key="1">
    <source>
        <dbReference type="ARBA" id="ARBA00004141"/>
    </source>
</evidence>
<evidence type="ECO:0000313" key="7">
    <source>
        <dbReference type="Proteomes" id="UP000638353"/>
    </source>
</evidence>
<dbReference type="NCBIfam" id="NF038012">
    <property type="entry name" value="DMT_1"/>
    <property type="match status" value="1"/>
</dbReference>
<feature type="transmembrane region" description="Helical" evidence="5">
    <location>
        <begin position="159"/>
        <end position="182"/>
    </location>
</feature>
<dbReference type="Proteomes" id="UP000638353">
    <property type="component" value="Unassembled WGS sequence"/>
</dbReference>
<name>A0A919CD12_9ACTN</name>
<feature type="transmembrane region" description="Helical" evidence="5">
    <location>
        <begin position="6"/>
        <end position="24"/>
    </location>
</feature>
<accession>A0A919CD12</accession>
<feature type="transmembrane region" description="Helical" evidence="5">
    <location>
        <begin position="97"/>
        <end position="118"/>
    </location>
</feature>
<evidence type="ECO:0000256" key="4">
    <source>
        <dbReference type="ARBA" id="ARBA00023136"/>
    </source>
</evidence>
<feature type="transmembrane region" description="Helical" evidence="5">
    <location>
        <begin position="188"/>
        <end position="207"/>
    </location>
</feature>
<keyword evidence="4 5" id="KW-0472">Membrane</keyword>
<evidence type="ECO:0000256" key="2">
    <source>
        <dbReference type="ARBA" id="ARBA00022692"/>
    </source>
</evidence>
<evidence type="ECO:0000256" key="3">
    <source>
        <dbReference type="ARBA" id="ARBA00022989"/>
    </source>
</evidence>
<proteinExistence type="predicted"/>
<feature type="transmembrane region" description="Helical" evidence="5">
    <location>
        <begin position="246"/>
        <end position="268"/>
    </location>
</feature>